<gene>
    <name evidence="1" type="ORF">GCM10008939_13840</name>
</gene>
<reference evidence="1" key="1">
    <citation type="journal article" date="2014" name="Int. J. Syst. Evol. Microbiol.">
        <title>Complete genome sequence of Corynebacterium casei LMG S-19264T (=DSM 44701T), isolated from a smear-ripened cheese.</title>
        <authorList>
            <consortium name="US DOE Joint Genome Institute (JGI-PGF)"/>
            <person name="Walter F."/>
            <person name="Albersmeier A."/>
            <person name="Kalinowski J."/>
            <person name="Ruckert C."/>
        </authorList>
    </citation>
    <scope>NUCLEOTIDE SEQUENCE</scope>
    <source>
        <strain evidence="1">JCM 14371</strain>
    </source>
</reference>
<reference evidence="1" key="2">
    <citation type="submission" date="2020-09" db="EMBL/GenBank/DDBJ databases">
        <authorList>
            <person name="Sun Q."/>
            <person name="Ohkuma M."/>
        </authorList>
    </citation>
    <scope>NUCLEOTIDE SEQUENCE</scope>
    <source>
        <strain evidence="1">JCM 14371</strain>
    </source>
</reference>
<comment type="caution">
    <text evidence="1">The sequence shown here is derived from an EMBL/GenBank/DDBJ whole genome shotgun (WGS) entry which is preliminary data.</text>
</comment>
<evidence type="ECO:0000313" key="2">
    <source>
        <dbReference type="Proteomes" id="UP000635726"/>
    </source>
</evidence>
<dbReference type="Proteomes" id="UP000635726">
    <property type="component" value="Unassembled WGS sequence"/>
</dbReference>
<organism evidence="1 2">
    <name type="scientific">Deinococcus aquiradiocola</name>
    <dbReference type="NCBI Taxonomy" id="393059"/>
    <lineage>
        <taxon>Bacteria</taxon>
        <taxon>Thermotogati</taxon>
        <taxon>Deinococcota</taxon>
        <taxon>Deinococci</taxon>
        <taxon>Deinococcales</taxon>
        <taxon>Deinococcaceae</taxon>
        <taxon>Deinococcus</taxon>
    </lineage>
</organism>
<sequence length="60" mass="6183">MTDTPARRATSLMVTLVGAGGVGFTVMGDLRDRGWAGVLPGRAGVAEVERIGTGVALWLL</sequence>
<dbReference type="EMBL" id="BMOE01000003">
    <property type="protein sequence ID" value="GGJ70663.1"/>
    <property type="molecule type" value="Genomic_DNA"/>
</dbReference>
<accession>A0A917PC77</accession>
<proteinExistence type="predicted"/>
<name>A0A917PC77_9DEIO</name>
<keyword evidence="2" id="KW-1185">Reference proteome</keyword>
<dbReference type="AlphaFoldDB" id="A0A917PC77"/>
<protein>
    <submittedName>
        <fullName evidence="1">Uncharacterized protein</fullName>
    </submittedName>
</protein>
<evidence type="ECO:0000313" key="1">
    <source>
        <dbReference type="EMBL" id="GGJ70663.1"/>
    </source>
</evidence>